<evidence type="ECO:0000313" key="8">
    <source>
        <dbReference type="Proteomes" id="UP000594263"/>
    </source>
</evidence>
<evidence type="ECO:0000313" key="7">
    <source>
        <dbReference type="EnsemblPlants" id="Kaladp0001s0209.1.v1.1"/>
    </source>
</evidence>
<evidence type="ECO:0000259" key="6">
    <source>
        <dbReference type="PROSITE" id="PS51292"/>
    </source>
</evidence>
<dbReference type="AlphaFoldDB" id="A0A7N0R8P7"/>
<feature type="region of interest" description="Disordered" evidence="4">
    <location>
        <begin position="1"/>
        <end position="116"/>
    </location>
</feature>
<keyword evidence="5" id="KW-0472">Membrane</keyword>
<dbReference type="OMA" id="RRFIWLY"/>
<feature type="domain" description="RING-CH-type" evidence="6">
    <location>
        <begin position="184"/>
        <end position="247"/>
    </location>
</feature>
<keyword evidence="3" id="KW-0862">Zinc</keyword>
<dbReference type="InterPro" id="IPR013083">
    <property type="entry name" value="Znf_RING/FYVE/PHD"/>
</dbReference>
<dbReference type="PROSITE" id="PS51292">
    <property type="entry name" value="ZF_RING_CH"/>
    <property type="match status" value="1"/>
</dbReference>
<dbReference type="SUPFAM" id="SSF57850">
    <property type="entry name" value="RING/U-box"/>
    <property type="match status" value="1"/>
</dbReference>
<accession>A0A7N0R8P7</accession>
<sequence length="444" mass="47499">MMMAVVSDGSDSIPKVDAAPAPAETQPTTHWKKPNLSLQMPSNASDSPPPQPDFLPINIPAAAPTPRRLSSLFTPSPSSIPKSPFKTLPNRGFGSDVESGGEAATVSSGPRENKPSISRSLSLIFSPRIKTVKGAAVISRSLSVPASDKDQNLQRADSFFRVVPSTAQSIASGSAGNDEAGGEDLPEEEAICRICFVELCVAGRQTLKLECSCRGELALAHQDCAVKWFSVKGNQTCDVCNQQVQNLPVHLLRIPSDAATPAVTPRPSHHQESGGYSGWNDVPILTLVSMLAYFCFLEELLVIAGKMSTSAISVSLPFSCLLGLLSSMASCMLVRRRFIWLYAATQFAFVALFAHIFYSVVRMQAILAILLATFAGLGVTATGNYVLIELLGWRRRSRRIRPSAQASSHAMPQQIQARESANASVEGESNCPNMSATGEPVALV</sequence>
<feature type="compositionally biased region" description="Low complexity" evidence="4">
    <location>
        <begin position="18"/>
        <end position="29"/>
    </location>
</feature>
<feature type="transmembrane region" description="Helical" evidence="5">
    <location>
        <begin position="340"/>
        <end position="360"/>
    </location>
</feature>
<dbReference type="Gene3D" id="3.30.40.10">
    <property type="entry name" value="Zinc/RING finger domain, C3HC4 (zinc finger)"/>
    <property type="match status" value="1"/>
</dbReference>
<dbReference type="GO" id="GO:0008270">
    <property type="term" value="F:zinc ion binding"/>
    <property type="evidence" value="ECO:0007669"/>
    <property type="project" value="UniProtKB-KW"/>
</dbReference>
<evidence type="ECO:0000256" key="3">
    <source>
        <dbReference type="ARBA" id="ARBA00022833"/>
    </source>
</evidence>
<reference evidence="7" key="1">
    <citation type="submission" date="2021-01" db="UniProtKB">
        <authorList>
            <consortium name="EnsemblPlants"/>
        </authorList>
    </citation>
    <scope>IDENTIFICATION</scope>
</reference>
<feature type="compositionally biased region" description="Low complexity" evidence="4">
    <location>
        <begin position="75"/>
        <end position="84"/>
    </location>
</feature>
<keyword evidence="2" id="KW-0863">Zinc-finger</keyword>
<dbReference type="EnsemblPlants" id="Kaladp0001s0209.1.v1.1">
    <property type="protein sequence ID" value="Kaladp0001s0209.1.v1.1"/>
    <property type="gene ID" value="Kaladp0001s0209.v1.1"/>
</dbReference>
<evidence type="ECO:0000256" key="5">
    <source>
        <dbReference type="SAM" id="Phobius"/>
    </source>
</evidence>
<keyword evidence="1" id="KW-0479">Metal-binding</keyword>
<feature type="transmembrane region" description="Helical" evidence="5">
    <location>
        <begin position="311"/>
        <end position="333"/>
    </location>
</feature>
<dbReference type="Proteomes" id="UP000594263">
    <property type="component" value="Unplaced"/>
</dbReference>
<feature type="compositionally biased region" description="Polar residues" evidence="4">
    <location>
        <begin position="105"/>
        <end position="116"/>
    </location>
</feature>
<evidence type="ECO:0000256" key="4">
    <source>
        <dbReference type="SAM" id="MobiDB-lite"/>
    </source>
</evidence>
<name>A0A7N0R8P7_KALFE</name>
<dbReference type="PANTHER" id="PTHR46158">
    <property type="entry name" value="OS02G0165000 PROTEIN"/>
    <property type="match status" value="1"/>
</dbReference>
<keyword evidence="5" id="KW-0812">Transmembrane</keyword>
<dbReference type="Gramene" id="Kaladp0001s0209.1.v1.1">
    <property type="protein sequence ID" value="Kaladp0001s0209.1.v1.1"/>
    <property type="gene ID" value="Kaladp0001s0209.v1.1"/>
</dbReference>
<feature type="transmembrane region" description="Helical" evidence="5">
    <location>
        <begin position="366"/>
        <end position="391"/>
    </location>
</feature>
<feature type="region of interest" description="Disordered" evidence="4">
    <location>
        <begin position="425"/>
        <end position="444"/>
    </location>
</feature>
<keyword evidence="8" id="KW-1185">Reference proteome</keyword>
<organism evidence="7 8">
    <name type="scientific">Kalanchoe fedtschenkoi</name>
    <name type="common">Lavender scallops</name>
    <name type="synonym">South American air plant</name>
    <dbReference type="NCBI Taxonomy" id="63787"/>
    <lineage>
        <taxon>Eukaryota</taxon>
        <taxon>Viridiplantae</taxon>
        <taxon>Streptophyta</taxon>
        <taxon>Embryophyta</taxon>
        <taxon>Tracheophyta</taxon>
        <taxon>Spermatophyta</taxon>
        <taxon>Magnoliopsida</taxon>
        <taxon>eudicotyledons</taxon>
        <taxon>Gunneridae</taxon>
        <taxon>Pentapetalae</taxon>
        <taxon>Saxifragales</taxon>
        <taxon>Crassulaceae</taxon>
        <taxon>Kalanchoe</taxon>
    </lineage>
</organism>
<dbReference type="InterPro" id="IPR011016">
    <property type="entry name" value="Znf_RING-CH"/>
</dbReference>
<dbReference type="PANTHER" id="PTHR46158:SF1">
    <property type="entry name" value="RING_U-BOX SUPERFAMILY PROTEIN"/>
    <property type="match status" value="1"/>
</dbReference>
<feature type="compositionally biased region" description="Polar residues" evidence="4">
    <location>
        <begin position="36"/>
        <end position="46"/>
    </location>
</feature>
<keyword evidence="5" id="KW-1133">Transmembrane helix</keyword>
<protein>
    <recommendedName>
        <fullName evidence="6">RING-CH-type domain-containing protein</fullName>
    </recommendedName>
</protein>
<dbReference type="SMART" id="SM00744">
    <property type="entry name" value="RINGv"/>
    <property type="match status" value="1"/>
</dbReference>
<evidence type="ECO:0000256" key="1">
    <source>
        <dbReference type="ARBA" id="ARBA00022723"/>
    </source>
</evidence>
<evidence type="ECO:0000256" key="2">
    <source>
        <dbReference type="ARBA" id="ARBA00022771"/>
    </source>
</evidence>
<proteinExistence type="predicted"/>
<dbReference type="Pfam" id="PF12906">
    <property type="entry name" value="RINGv"/>
    <property type="match status" value="1"/>
</dbReference>
<dbReference type="CDD" id="cd16495">
    <property type="entry name" value="RING_CH-C4HC3_MARCH"/>
    <property type="match status" value="1"/>
</dbReference>